<evidence type="ECO:0000256" key="1">
    <source>
        <dbReference type="SAM" id="MobiDB-lite"/>
    </source>
</evidence>
<dbReference type="AlphaFoldDB" id="A0A4P9Z2Y2"/>
<gene>
    <name evidence="2" type="ORF">SYNPS1DRAFT_27450</name>
</gene>
<reference evidence="3" key="1">
    <citation type="journal article" date="2018" name="Nat. Microbiol.">
        <title>Leveraging single-cell genomics to expand the fungal tree of life.</title>
        <authorList>
            <person name="Ahrendt S.R."/>
            <person name="Quandt C.A."/>
            <person name="Ciobanu D."/>
            <person name="Clum A."/>
            <person name="Salamov A."/>
            <person name="Andreopoulos B."/>
            <person name="Cheng J.F."/>
            <person name="Woyke T."/>
            <person name="Pelin A."/>
            <person name="Henrissat B."/>
            <person name="Reynolds N.K."/>
            <person name="Benny G.L."/>
            <person name="Smith M.E."/>
            <person name="James T.Y."/>
            <person name="Grigoriev I.V."/>
        </authorList>
    </citation>
    <scope>NUCLEOTIDE SEQUENCE [LARGE SCALE GENOMIC DNA]</scope>
    <source>
        <strain evidence="3">Benny S71-1</strain>
    </source>
</reference>
<protein>
    <submittedName>
        <fullName evidence="2">Uncharacterized protein</fullName>
    </submittedName>
</protein>
<name>A0A4P9Z2Y2_9FUNG</name>
<dbReference type="Proteomes" id="UP000278143">
    <property type="component" value="Unassembled WGS sequence"/>
</dbReference>
<dbReference type="Pfam" id="PF10336">
    <property type="entry name" value="DUF2420"/>
    <property type="match status" value="1"/>
</dbReference>
<accession>A0A4P9Z2Y2</accession>
<proteinExistence type="predicted"/>
<dbReference type="EMBL" id="KZ989315">
    <property type="protein sequence ID" value="RKP26874.1"/>
    <property type="molecule type" value="Genomic_DNA"/>
</dbReference>
<evidence type="ECO:0000313" key="3">
    <source>
        <dbReference type="Proteomes" id="UP000278143"/>
    </source>
</evidence>
<feature type="region of interest" description="Disordered" evidence="1">
    <location>
        <begin position="121"/>
        <end position="158"/>
    </location>
</feature>
<dbReference type="OrthoDB" id="5598611at2759"/>
<keyword evidence="3" id="KW-1185">Reference proteome</keyword>
<organism evidence="2 3">
    <name type="scientific">Syncephalis pseudoplumigaleata</name>
    <dbReference type="NCBI Taxonomy" id="1712513"/>
    <lineage>
        <taxon>Eukaryota</taxon>
        <taxon>Fungi</taxon>
        <taxon>Fungi incertae sedis</taxon>
        <taxon>Zoopagomycota</taxon>
        <taxon>Zoopagomycotina</taxon>
        <taxon>Zoopagomycetes</taxon>
        <taxon>Zoopagales</taxon>
        <taxon>Piptocephalidaceae</taxon>
        <taxon>Syncephalis</taxon>
    </lineage>
</organism>
<sequence>MVDVQLFDPAADALDASLADIDPSGLMPHDGASSPAKMVVSDAPLELAPPEEQPEEEEAVAYSVAVDAAVDLSVAEEAAHDGDDALDAGIASEVAGMLDSPLLPPVEEVDGLATALVQEEEVEEKEDEALLPSPHHASEQAADDAEEAAWEHEETAQPMAEEDAALATLSSAAEEQADQEMLDQVPCMHLQHQGVWYSMFRPDPARPEQEVFFNQRAELALYYCDLSQFMHTLKESYMLEEREVTLEFPYLELLFTESSSCMEEYTLRDIYHMYKALWSTLQAAHAAEAASFEPLRIVLTDRPNTQEHLAHLRQLVADGNVPSSSTVTARADEHEHMQADPTEASFIATWEEEVADITGNSSVTASPTRSTTTTTTTATTATQEAAEDVDDLQY</sequence>
<feature type="region of interest" description="Disordered" evidence="1">
    <location>
        <begin position="359"/>
        <end position="378"/>
    </location>
</feature>
<dbReference type="InterPro" id="IPR018822">
    <property type="entry name" value="UPF0646"/>
</dbReference>
<evidence type="ECO:0000313" key="2">
    <source>
        <dbReference type="EMBL" id="RKP26874.1"/>
    </source>
</evidence>
<feature type="compositionally biased region" description="Low complexity" evidence="1">
    <location>
        <begin position="361"/>
        <end position="378"/>
    </location>
</feature>